<proteinExistence type="predicted"/>
<name>A0ABT8L420_9BACT</name>
<dbReference type="GO" id="GO:0016787">
    <property type="term" value="F:hydrolase activity"/>
    <property type="evidence" value="ECO:0007669"/>
    <property type="project" value="UniProtKB-KW"/>
</dbReference>
<organism evidence="1 2">
    <name type="scientific">Agaribacillus aureus</name>
    <dbReference type="NCBI Taxonomy" id="3051825"/>
    <lineage>
        <taxon>Bacteria</taxon>
        <taxon>Pseudomonadati</taxon>
        <taxon>Bacteroidota</taxon>
        <taxon>Cytophagia</taxon>
        <taxon>Cytophagales</taxon>
        <taxon>Splendidivirgaceae</taxon>
        <taxon>Agaribacillus</taxon>
    </lineage>
</organism>
<sequence length="321" mass="36092">MLKTQLLTIALLWAVPNLYVHSQTYSYRFIDNKQVAEVPMKLINSLPVIEVTINKKKKLNFILDTGMRTTIVFSKRYMKGLDYKPGREIEFAGVGNGGLVRGRIASDITINIGNIEGDGLSLLILGENQGIKKSFKNLGIHGIIGYELFARFVVEIDYYNKMISFCEHGYFDFEDVYEQMPLLIQDTKPHIYAALKLDGKDKDCVRLMLDTGSSTTMLLGGHHKSEEHLAKNKTVAVGLSGKISGSIVNLEEFEIKSFKMKNIPALMVSSSDFMENNRANERIGSLGGGMFLAYAIVFDYARSHFYIKRQHPSTNRVVVSL</sequence>
<evidence type="ECO:0000313" key="1">
    <source>
        <dbReference type="EMBL" id="MDN5212515.1"/>
    </source>
</evidence>
<dbReference type="Gene3D" id="2.40.70.10">
    <property type="entry name" value="Acid Proteases"/>
    <property type="match status" value="2"/>
</dbReference>
<keyword evidence="2" id="KW-1185">Reference proteome</keyword>
<dbReference type="EC" id="3.4.23.-" evidence="1"/>
<dbReference type="Pfam" id="PF13650">
    <property type="entry name" value="Asp_protease_2"/>
    <property type="match status" value="1"/>
</dbReference>
<dbReference type="EMBL" id="JAUJEB010000001">
    <property type="protein sequence ID" value="MDN5212515.1"/>
    <property type="molecule type" value="Genomic_DNA"/>
</dbReference>
<accession>A0ABT8L420</accession>
<gene>
    <name evidence="1" type="ORF">QQ020_10685</name>
</gene>
<comment type="caution">
    <text evidence="1">The sequence shown here is derived from an EMBL/GenBank/DDBJ whole genome shotgun (WGS) entry which is preliminary data.</text>
</comment>
<protein>
    <submittedName>
        <fullName evidence="1">Pepsin/retropepsin-like aspartic protease family protein</fullName>
        <ecNumber evidence="1">3.4.23.-</ecNumber>
    </submittedName>
</protein>
<reference evidence="1" key="1">
    <citation type="submission" date="2023-06" db="EMBL/GenBank/DDBJ databases">
        <title>Genomic of Agaribacillus aureum.</title>
        <authorList>
            <person name="Wang G."/>
        </authorList>
    </citation>
    <scope>NUCLEOTIDE SEQUENCE</scope>
    <source>
        <strain evidence="1">BMA12</strain>
    </source>
</reference>
<dbReference type="InterPro" id="IPR021109">
    <property type="entry name" value="Peptidase_aspartic_dom_sf"/>
</dbReference>
<evidence type="ECO:0000313" key="2">
    <source>
        <dbReference type="Proteomes" id="UP001172083"/>
    </source>
</evidence>
<dbReference type="Proteomes" id="UP001172083">
    <property type="component" value="Unassembled WGS sequence"/>
</dbReference>
<dbReference type="RefSeq" id="WP_346757833.1">
    <property type="nucleotide sequence ID" value="NZ_JAUJEB010000001.1"/>
</dbReference>
<keyword evidence="1" id="KW-0378">Hydrolase</keyword>